<dbReference type="InterPro" id="IPR000524">
    <property type="entry name" value="Tscrpt_reg_HTH_GntR"/>
</dbReference>
<dbReference type="AlphaFoldDB" id="A0A5D4U397"/>
<keyword evidence="2" id="KW-0238">DNA-binding</keyword>
<dbReference type="CDD" id="cd07377">
    <property type="entry name" value="WHTH_GntR"/>
    <property type="match status" value="1"/>
</dbReference>
<evidence type="ECO:0000256" key="3">
    <source>
        <dbReference type="ARBA" id="ARBA00023163"/>
    </source>
</evidence>
<dbReference type="Pfam" id="PF00392">
    <property type="entry name" value="GntR"/>
    <property type="match status" value="1"/>
</dbReference>
<dbReference type="InterPro" id="IPR011711">
    <property type="entry name" value="GntR_C"/>
</dbReference>
<dbReference type="InterPro" id="IPR008920">
    <property type="entry name" value="TF_FadR/GntR_C"/>
</dbReference>
<dbReference type="SUPFAM" id="SSF48008">
    <property type="entry name" value="GntR ligand-binding domain-like"/>
    <property type="match status" value="1"/>
</dbReference>
<dbReference type="EMBL" id="VTEZ01000001">
    <property type="protein sequence ID" value="TYS88448.1"/>
    <property type="molecule type" value="Genomic_DNA"/>
</dbReference>
<proteinExistence type="predicted"/>
<evidence type="ECO:0000259" key="4">
    <source>
        <dbReference type="PROSITE" id="PS50949"/>
    </source>
</evidence>
<evidence type="ECO:0000313" key="6">
    <source>
        <dbReference type="Proteomes" id="UP000324269"/>
    </source>
</evidence>
<dbReference type="PRINTS" id="PR00035">
    <property type="entry name" value="HTHGNTR"/>
</dbReference>
<dbReference type="SMART" id="SM00345">
    <property type="entry name" value="HTH_GNTR"/>
    <property type="match status" value="1"/>
</dbReference>
<dbReference type="Pfam" id="PF07729">
    <property type="entry name" value="FCD"/>
    <property type="match status" value="1"/>
</dbReference>
<dbReference type="GO" id="GO:0003700">
    <property type="term" value="F:DNA-binding transcription factor activity"/>
    <property type="evidence" value="ECO:0007669"/>
    <property type="project" value="InterPro"/>
</dbReference>
<dbReference type="Proteomes" id="UP000324269">
    <property type="component" value="Unassembled WGS sequence"/>
</dbReference>
<name>A0A5D4U397_9BACI</name>
<dbReference type="Gene3D" id="1.20.120.530">
    <property type="entry name" value="GntR ligand-binding domain-like"/>
    <property type="match status" value="1"/>
</dbReference>
<dbReference type="GO" id="GO:0003677">
    <property type="term" value="F:DNA binding"/>
    <property type="evidence" value="ECO:0007669"/>
    <property type="project" value="UniProtKB-KW"/>
</dbReference>
<dbReference type="PANTHER" id="PTHR43537">
    <property type="entry name" value="TRANSCRIPTIONAL REGULATOR, GNTR FAMILY"/>
    <property type="match status" value="1"/>
</dbReference>
<comment type="caution">
    <text evidence="5">The sequence shown here is derived from an EMBL/GenBank/DDBJ whole genome shotgun (WGS) entry which is preliminary data.</text>
</comment>
<evidence type="ECO:0000313" key="5">
    <source>
        <dbReference type="EMBL" id="TYS88448.1"/>
    </source>
</evidence>
<dbReference type="InterPro" id="IPR036390">
    <property type="entry name" value="WH_DNA-bd_sf"/>
</dbReference>
<dbReference type="SUPFAM" id="SSF46785">
    <property type="entry name" value="Winged helix' DNA-binding domain"/>
    <property type="match status" value="1"/>
</dbReference>
<gene>
    <name evidence="5" type="ORF">FZC85_03180</name>
</gene>
<dbReference type="PROSITE" id="PS50949">
    <property type="entry name" value="HTH_GNTR"/>
    <property type="match status" value="1"/>
</dbReference>
<dbReference type="PANTHER" id="PTHR43537:SF24">
    <property type="entry name" value="GLUCONATE OPERON TRANSCRIPTIONAL REPRESSOR"/>
    <property type="match status" value="1"/>
</dbReference>
<organism evidence="5 6">
    <name type="scientific">Rossellomorea aquimaris</name>
    <dbReference type="NCBI Taxonomy" id="189382"/>
    <lineage>
        <taxon>Bacteria</taxon>
        <taxon>Bacillati</taxon>
        <taxon>Bacillota</taxon>
        <taxon>Bacilli</taxon>
        <taxon>Bacillales</taxon>
        <taxon>Bacillaceae</taxon>
        <taxon>Rossellomorea</taxon>
    </lineage>
</organism>
<evidence type="ECO:0000256" key="2">
    <source>
        <dbReference type="ARBA" id="ARBA00023125"/>
    </source>
</evidence>
<protein>
    <submittedName>
        <fullName evidence="5">GntR family transcriptional regulator</fullName>
    </submittedName>
</protein>
<dbReference type="OrthoDB" id="114741at2"/>
<feature type="domain" description="HTH gntR-type" evidence="4">
    <location>
        <begin position="15"/>
        <end position="82"/>
    </location>
</feature>
<dbReference type="InterPro" id="IPR036388">
    <property type="entry name" value="WH-like_DNA-bd_sf"/>
</dbReference>
<evidence type="ECO:0000256" key="1">
    <source>
        <dbReference type="ARBA" id="ARBA00023015"/>
    </source>
</evidence>
<accession>A0A5D4U397</accession>
<keyword evidence="3" id="KW-0804">Transcription</keyword>
<reference evidence="5 6" key="1">
    <citation type="submission" date="2019-08" db="EMBL/GenBank/DDBJ databases">
        <title>Bacillus genomes from the desert of Cuatro Cienegas, Coahuila.</title>
        <authorList>
            <person name="Olmedo-Alvarez G."/>
        </authorList>
    </citation>
    <scope>NUCLEOTIDE SEQUENCE [LARGE SCALE GENOMIC DNA]</scope>
    <source>
        <strain evidence="5 6">CH87b_3T</strain>
    </source>
</reference>
<keyword evidence="1" id="KW-0805">Transcription regulation</keyword>
<dbReference type="SMART" id="SM00895">
    <property type="entry name" value="FCD"/>
    <property type="match status" value="1"/>
</dbReference>
<dbReference type="Gene3D" id="1.10.10.10">
    <property type="entry name" value="Winged helix-like DNA-binding domain superfamily/Winged helix DNA-binding domain"/>
    <property type="match status" value="1"/>
</dbReference>
<sequence>MKVQRRDNMKKLSNTLIRENAFAELRRMILSQEIKPGEKLNEKEVAEQLGVSRTPVREAFHKLELEGLVEIFPRRYCLVKGVTHGCIREIHLIRSQLEPMAAYHAVDHLSDEDIDQLSSLIEKTKELMVEGNAQKIMELNDQFHRTINEASNLSRIVSILNNMQDYIVSFRYSFISRPELAQRSIDEHEEILFALRKRDKELVKKLVTQHLEGISEYEDVILEDLKPVPN</sequence>